<sequence>MSFLLEDSDSHFFIPEILAALDFTETSWPMDFVKDEPLIVACDLNTKMLRPPSDTEAGSRVTEAGSILKKSKRAATPRVRNKEKIELLRHEIESLEAELESLQRSKRMTRVLTTSDENSVWKGIASRQSRDRERALRCNEGLKRRLTEQQLLTKSLSGVLSEWTSLPLPSPTNNTINLQD</sequence>
<organism evidence="2 3">
    <name type="scientific">Phytophthora nicotianae</name>
    <name type="common">Potato buckeye rot agent</name>
    <name type="synonym">Phytophthora parasitica</name>
    <dbReference type="NCBI Taxonomy" id="4792"/>
    <lineage>
        <taxon>Eukaryota</taxon>
        <taxon>Sar</taxon>
        <taxon>Stramenopiles</taxon>
        <taxon>Oomycota</taxon>
        <taxon>Peronosporomycetes</taxon>
        <taxon>Peronosporales</taxon>
        <taxon>Peronosporaceae</taxon>
        <taxon>Phytophthora</taxon>
    </lineage>
</organism>
<protein>
    <submittedName>
        <fullName evidence="2">Uncharacterized protein</fullName>
    </submittedName>
</protein>
<evidence type="ECO:0000313" key="3">
    <source>
        <dbReference type="Proteomes" id="UP000052943"/>
    </source>
</evidence>
<dbReference type="Proteomes" id="UP000052943">
    <property type="component" value="Unassembled WGS sequence"/>
</dbReference>
<evidence type="ECO:0000313" key="2">
    <source>
        <dbReference type="EMBL" id="KUF99586.1"/>
    </source>
</evidence>
<reference evidence="2 3" key="1">
    <citation type="submission" date="2015-11" db="EMBL/GenBank/DDBJ databases">
        <title>Genomes and virulence difference between two physiological races of Phytophthora nicotianae.</title>
        <authorList>
            <person name="Liu H."/>
            <person name="Ma X."/>
            <person name="Yu H."/>
            <person name="Fang D."/>
            <person name="Li Y."/>
            <person name="Wang X."/>
            <person name="Wang W."/>
            <person name="Dong Y."/>
            <person name="Xiao B."/>
        </authorList>
    </citation>
    <scope>NUCLEOTIDE SEQUENCE [LARGE SCALE GENOMIC DNA]</scope>
    <source>
        <strain evidence="3">race 0</strain>
    </source>
</reference>
<keyword evidence="1" id="KW-0175">Coiled coil</keyword>
<dbReference type="OrthoDB" id="114362at2759"/>
<dbReference type="OMA" id="MISEQHM"/>
<dbReference type="EMBL" id="LNFO01000829">
    <property type="protein sequence ID" value="KUF99586.1"/>
    <property type="molecule type" value="Genomic_DNA"/>
</dbReference>
<dbReference type="AlphaFoldDB" id="A0A0W8DU40"/>
<feature type="coiled-coil region" evidence="1">
    <location>
        <begin position="78"/>
        <end position="112"/>
    </location>
</feature>
<gene>
    <name evidence="2" type="ORF">AM587_10011695</name>
</gene>
<name>A0A0W8DU40_PHYNI</name>
<accession>A0A0W8DU40</accession>
<evidence type="ECO:0000256" key="1">
    <source>
        <dbReference type="SAM" id="Coils"/>
    </source>
</evidence>
<proteinExistence type="predicted"/>
<comment type="caution">
    <text evidence="2">The sequence shown here is derived from an EMBL/GenBank/DDBJ whole genome shotgun (WGS) entry which is preliminary data.</text>
</comment>